<accession>A0A1M6GZ63</accession>
<keyword evidence="4" id="KW-1185">Reference proteome</keyword>
<dbReference type="STRING" id="1447782.SAMN05444417_3014"/>
<feature type="transmembrane region" description="Helical" evidence="1">
    <location>
        <begin position="20"/>
        <end position="40"/>
    </location>
</feature>
<keyword evidence="1" id="KW-0472">Membrane</keyword>
<reference evidence="3 4" key="1">
    <citation type="submission" date="2016-11" db="EMBL/GenBank/DDBJ databases">
        <authorList>
            <person name="Jaros S."/>
            <person name="Januszkiewicz K."/>
            <person name="Wedrychowicz H."/>
        </authorList>
    </citation>
    <scope>NUCLEOTIDE SEQUENCE [LARGE SCALE GENOMIC DNA]</scope>
    <source>
        <strain evidence="3 4">DSM 100565</strain>
    </source>
</reference>
<dbReference type="InterPro" id="IPR012495">
    <property type="entry name" value="TadE-like_dom"/>
</dbReference>
<dbReference type="RefSeq" id="WP_073332692.1">
    <property type="nucleotide sequence ID" value="NZ_FQYO01000005.1"/>
</dbReference>
<dbReference type="Proteomes" id="UP000184292">
    <property type="component" value="Unassembled WGS sequence"/>
</dbReference>
<dbReference type="Pfam" id="PF07811">
    <property type="entry name" value="TadE"/>
    <property type="match status" value="1"/>
</dbReference>
<protein>
    <submittedName>
        <fullName evidence="3">TadE-like protein</fullName>
    </submittedName>
</protein>
<dbReference type="EMBL" id="FQYO01000005">
    <property type="protein sequence ID" value="SHJ15258.1"/>
    <property type="molecule type" value="Genomic_DNA"/>
</dbReference>
<name>A0A1M6GZ63_9RHOB</name>
<feature type="domain" description="TadE-like" evidence="2">
    <location>
        <begin position="14"/>
        <end position="56"/>
    </location>
</feature>
<evidence type="ECO:0000259" key="2">
    <source>
        <dbReference type="Pfam" id="PF07811"/>
    </source>
</evidence>
<organism evidence="3 4">
    <name type="scientific">Wenxinia saemankumensis</name>
    <dbReference type="NCBI Taxonomy" id="1447782"/>
    <lineage>
        <taxon>Bacteria</taxon>
        <taxon>Pseudomonadati</taxon>
        <taxon>Pseudomonadota</taxon>
        <taxon>Alphaproteobacteria</taxon>
        <taxon>Rhodobacterales</taxon>
        <taxon>Roseobacteraceae</taxon>
        <taxon>Wenxinia</taxon>
    </lineage>
</organism>
<sequence length="174" mass="19025">MSWLRAFLARDESGSATLEFVILLPGFILLLLSSFELGMLMTRHVMLDRALDLAVRGVRIGTLEDGDHDTLVAALCENLPVLRGCAAEVKLEMRRIDVWAGAPVEMDGADCVDHAEPDLPPRSWQQGGRNQLMILRVCALFDPMFPTTGLGASLPRRSDGSYALIATSSFVVEP</sequence>
<proteinExistence type="predicted"/>
<dbReference type="OrthoDB" id="7907064at2"/>
<gene>
    <name evidence="3" type="ORF">SAMN05444417_3014</name>
</gene>
<evidence type="ECO:0000256" key="1">
    <source>
        <dbReference type="SAM" id="Phobius"/>
    </source>
</evidence>
<keyword evidence="1" id="KW-0812">Transmembrane</keyword>
<keyword evidence="1" id="KW-1133">Transmembrane helix</keyword>
<dbReference type="AlphaFoldDB" id="A0A1M6GZ63"/>
<evidence type="ECO:0000313" key="4">
    <source>
        <dbReference type="Proteomes" id="UP000184292"/>
    </source>
</evidence>
<evidence type="ECO:0000313" key="3">
    <source>
        <dbReference type="EMBL" id="SHJ15258.1"/>
    </source>
</evidence>